<dbReference type="AlphaFoldDB" id="J4UG72"/>
<dbReference type="HOGENOM" id="CLU_787987_0_0_1"/>
<dbReference type="Gene3D" id="3.60.40.10">
    <property type="entry name" value="PPM-type phosphatase domain"/>
    <property type="match status" value="1"/>
</dbReference>
<dbReference type="InterPro" id="IPR001932">
    <property type="entry name" value="PPM-type_phosphatase-like_dom"/>
</dbReference>
<organism evidence="2 3">
    <name type="scientific">Trichosporon asahii var. asahii (strain ATCC 90039 / CBS 2479 / JCM 2466 / KCTC 7840 / NBRC 103889/ NCYC 2677 / UAMH 7654)</name>
    <name type="common">Yeast</name>
    <dbReference type="NCBI Taxonomy" id="1186058"/>
    <lineage>
        <taxon>Eukaryota</taxon>
        <taxon>Fungi</taxon>
        <taxon>Dikarya</taxon>
        <taxon>Basidiomycota</taxon>
        <taxon>Agaricomycotina</taxon>
        <taxon>Tremellomycetes</taxon>
        <taxon>Trichosporonales</taxon>
        <taxon>Trichosporonaceae</taxon>
        <taxon>Trichosporon</taxon>
    </lineage>
</organism>
<dbReference type="KEGG" id="tasa:A1Q1_00242"/>
<evidence type="ECO:0000313" key="3">
    <source>
        <dbReference type="Proteomes" id="UP000002748"/>
    </source>
</evidence>
<dbReference type="EMBL" id="ALBS01000105">
    <property type="protein sequence ID" value="EJT50455.1"/>
    <property type="molecule type" value="Genomic_DNA"/>
</dbReference>
<dbReference type="GO" id="GO:0005739">
    <property type="term" value="C:mitochondrion"/>
    <property type="evidence" value="ECO:0007669"/>
    <property type="project" value="TreeGrafter"/>
</dbReference>
<name>J4UG72_TRIAS</name>
<dbReference type="SUPFAM" id="SSF81606">
    <property type="entry name" value="PP2C-like"/>
    <property type="match status" value="1"/>
</dbReference>
<dbReference type="InterPro" id="IPR015655">
    <property type="entry name" value="PP2C"/>
</dbReference>
<reference evidence="2 3" key="1">
    <citation type="journal article" date="2012" name="Eukaryot. Cell">
        <title>Draft genome sequence of CBS 2479, the standard type strain of Trichosporon asahii.</title>
        <authorList>
            <person name="Yang R.Y."/>
            <person name="Li H.T."/>
            <person name="Zhu H."/>
            <person name="Zhou G.P."/>
            <person name="Wang M."/>
            <person name="Wang L."/>
        </authorList>
    </citation>
    <scope>NUCLEOTIDE SEQUENCE [LARGE SCALE GENOMIC DNA]</scope>
    <source>
        <strain evidence="3">ATCC 90039 / CBS 2479 / JCM 2466 / KCTC 7840 / NCYC 2677 / UAMH 7654</strain>
    </source>
</reference>
<dbReference type="RefSeq" id="XP_014182045.1">
    <property type="nucleotide sequence ID" value="XM_014326570.1"/>
</dbReference>
<dbReference type="GeneID" id="25983756"/>
<proteinExistence type="predicted"/>
<accession>J4UG72</accession>
<dbReference type="InterPro" id="IPR036457">
    <property type="entry name" value="PPM-type-like_dom_sf"/>
</dbReference>
<protein>
    <submittedName>
        <fullName evidence="2">Type 2C Protein Phosphatase</fullName>
    </submittedName>
</protein>
<evidence type="ECO:0000313" key="2">
    <source>
        <dbReference type="EMBL" id="EJT50455.1"/>
    </source>
</evidence>
<dbReference type="VEuPathDB" id="FungiDB:A1Q1_00242"/>
<dbReference type="Pfam" id="PF00481">
    <property type="entry name" value="PP2C"/>
    <property type="match status" value="1"/>
</dbReference>
<comment type="caution">
    <text evidence="2">The sequence shown here is derived from an EMBL/GenBank/DDBJ whole genome shotgun (WGS) entry which is preliminary data.</text>
</comment>
<dbReference type="GO" id="GO:0004741">
    <property type="term" value="F:[pyruvate dehydrogenase (acetyl-transferring)]-phosphatase activity"/>
    <property type="evidence" value="ECO:0007669"/>
    <property type="project" value="TreeGrafter"/>
</dbReference>
<evidence type="ECO:0000259" key="1">
    <source>
        <dbReference type="Pfam" id="PF00481"/>
    </source>
</evidence>
<feature type="domain" description="PPM-type phosphatase" evidence="1">
    <location>
        <begin position="284"/>
        <end position="352"/>
    </location>
</feature>
<sequence>MLTRLRPMRSTLARVPLRAGAASLGMSNPTTATTARIVQRRFASNSGYNGPSNQSEVTPDTKKRNAIIATILLAAAGGVWYWETKTLFEPAEPDLQVSYGSGSRRQTVSFKRKSVAEANAMLKEHEETRDIERPGNPVARLDTNYIASNEPIEDRSAADVIPRGQPKGSWWGSAAPADAANKPGKRDLVFVSVIDGHAGDATSQLLSKTLHPTLTIALAGLQSGIIRGHSFWHKAYDWMTFSKAWTPPHVADALKHAFVTLDDNICYGASRMLPNLNRDDPAQMAKFLVLAEPAASGAVVGTAVVDSENVDLYVAVTGDCRAVAGWQAPDGSWRADTLSEDQMGDNPKEVAR</sequence>
<gene>
    <name evidence="2" type="ORF">A1Q1_00242</name>
</gene>
<dbReference type="PANTHER" id="PTHR13832">
    <property type="entry name" value="PROTEIN PHOSPHATASE 2C"/>
    <property type="match status" value="1"/>
</dbReference>
<dbReference type="PANTHER" id="PTHR13832:SF792">
    <property type="entry name" value="GM14286P"/>
    <property type="match status" value="1"/>
</dbReference>
<dbReference type="Proteomes" id="UP000002748">
    <property type="component" value="Unassembled WGS sequence"/>
</dbReference>
<dbReference type="OrthoDB" id="420076at2759"/>